<dbReference type="InterPro" id="IPR035927">
    <property type="entry name" value="DUSP-like_sf"/>
</dbReference>
<dbReference type="GO" id="GO:0004843">
    <property type="term" value="F:cysteine-type deubiquitinase activity"/>
    <property type="evidence" value="ECO:0007669"/>
    <property type="project" value="InterPro"/>
</dbReference>
<reference evidence="3" key="1">
    <citation type="submission" date="2013-07" db="EMBL/GenBank/DDBJ databases">
        <title>The genome of Eucalyptus grandis.</title>
        <authorList>
            <person name="Schmutz J."/>
            <person name="Hayes R."/>
            <person name="Myburg A."/>
            <person name="Tuskan G."/>
            <person name="Grattapaglia D."/>
            <person name="Rokhsar D.S."/>
        </authorList>
    </citation>
    <scope>NUCLEOTIDE SEQUENCE</scope>
    <source>
        <tissue evidence="3">Leaf extractions</tissue>
    </source>
</reference>
<name>A0A059CBP9_EUCGR</name>
<dbReference type="GO" id="GO:0004197">
    <property type="term" value="F:cysteine-type endopeptidase activity"/>
    <property type="evidence" value="ECO:0007669"/>
    <property type="project" value="InterPro"/>
</dbReference>
<dbReference type="InterPro" id="IPR029071">
    <property type="entry name" value="Ubiquitin-like_domsf"/>
</dbReference>
<sequence>MLTRLQQWVKRKITDAPSEADAGPTASIRCPHGQLMPEQAAGARRLLVPENLWLFFYEDAVTMNPDDPLGCPSFPIGSEQCSQCSEKISEVACLEDSLRAVKNKQRENHEKLAAGKSFPLHPNHEYYLLPSVWLTTWRNYVNAGGKNALLCDEPESLDSVIDKLKCEKNKGDTQNCASHSGIKLMRHTMKLWERVKKERLRQEIHISDKQFSFTSANKRYPRGCSLHLHLLERPLDLVHKRGAIFQKVSLTDGLTIITSSDWKCFCEEWGCSENKGIAAIIEHDNDAPDKAICGKETPICNEQHGSIDGPNNRLDEKRLVIRTSPEVCEECVGERASSELMRRLNYCNEDIYVTCVHGKEVPKSILEASETAFDPGRRISKRSRRTNYGSAVNLKVSGSTSIYQLKMMIWESLGVVKENQIIHKGHTKIEGESSTLADLNIFPGDTLWVRDSKIHEHRDIADLKDVQSSVCTCKHAQAPTPYLSLCV</sequence>
<dbReference type="OMA" id="RPTNAIT"/>
<dbReference type="CDD" id="cd01795">
    <property type="entry name" value="Ubl_USP48"/>
    <property type="match status" value="1"/>
</dbReference>
<protein>
    <recommendedName>
        <fullName evidence="2">DUSP domain-containing protein</fullName>
    </recommendedName>
</protein>
<dbReference type="InterPro" id="IPR006615">
    <property type="entry name" value="Pept_C19_DUSP"/>
</dbReference>
<dbReference type="InterPro" id="IPR044743">
    <property type="entry name" value="Ubl_USP48"/>
</dbReference>
<dbReference type="AlphaFoldDB" id="A0A059CBP9"/>
<evidence type="ECO:0000259" key="2">
    <source>
        <dbReference type="PROSITE" id="PS51283"/>
    </source>
</evidence>
<dbReference type="Gene3D" id="3.30.2230.10">
    <property type="entry name" value="DUSP-like"/>
    <property type="match status" value="1"/>
</dbReference>
<comment type="similarity">
    <text evidence="1">Belongs to the peptidase C19 family.</text>
</comment>
<dbReference type="STRING" id="71139.A0A059CBP9"/>
<dbReference type="GO" id="GO:0016579">
    <property type="term" value="P:protein deubiquitination"/>
    <property type="evidence" value="ECO:0007669"/>
    <property type="project" value="InterPro"/>
</dbReference>
<proteinExistence type="inferred from homology"/>
<dbReference type="EMBL" id="KK198757">
    <property type="protein sequence ID" value="KCW75601.1"/>
    <property type="molecule type" value="Genomic_DNA"/>
</dbReference>
<accession>A0A059CBP9</accession>
<feature type="domain" description="DUSP" evidence="2">
    <location>
        <begin position="100"/>
        <end position="285"/>
    </location>
</feature>
<gene>
    <name evidence="3" type="ORF">EUGRSUZ_E04340</name>
</gene>
<evidence type="ECO:0000313" key="3">
    <source>
        <dbReference type="EMBL" id="KCW75601.1"/>
    </source>
</evidence>
<dbReference type="SUPFAM" id="SSF54236">
    <property type="entry name" value="Ubiquitin-like"/>
    <property type="match status" value="1"/>
</dbReference>
<dbReference type="InParanoid" id="A0A059CBP9"/>
<dbReference type="Gene3D" id="3.10.20.90">
    <property type="entry name" value="Phosphatidylinositol 3-kinase Catalytic Subunit, Chain A, domain 1"/>
    <property type="match status" value="1"/>
</dbReference>
<organism evidence="3">
    <name type="scientific">Eucalyptus grandis</name>
    <name type="common">Flooded gum</name>
    <dbReference type="NCBI Taxonomy" id="71139"/>
    <lineage>
        <taxon>Eukaryota</taxon>
        <taxon>Viridiplantae</taxon>
        <taxon>Streptophyta</taxon>
        <taxon>Embryophyta</taxon>
        <taxon>Tracheophyta</taxon>
        <taxon>Spermatophyta</taxon>
        <taxon>Magnoliopsida</taxon>
        <taxon>eudicotyledons</taxon>
        <taxon>Gunneridae</taxon>
        <taxon>Pentapetalae</taxon>
        <taxon>rosids</taxon>
        <taxon>malvids</taxon>
        <taxon>Myrtales</taxon>
        <taxon>Myrtaceae</taxon>
        <taxon>Myrtoideae</taxon>
        <taxon>Eucalypteae</taxon>
        <taxon>Eucalyptus</taxon>
    </lineage>
</organism>
<evidence type="ECO:0000256" key="1">
    <source>
        <dbReference type="ARBA" id="ARBA00009085"/>
    </source>
</evidence>
<dbReference type="Gramene" id="KCW75601">
    <property type="protein sequence ID" value="KCW75601"/>
    <property type="gene ID" value="EUGRSUZ_E04340"/>
</dbReference>
<dbReference type="PROSITE" id="PS51283">
    <property type="entry name" value="DUSP"/>
    <property type="match status" value="1"/>
</dbReference>